<keyword evidence="6" id="KW-0285">Flavoprotein</keyword>
<dbReference type="InterPro" id="IPR001613">
    <property type="entry name" value="Flavin_amine_oxidase"/>
</dbReference>
<evidence type="ECO:0000256" key="6">
    <source>
        <dbReference type="RuleBase" id="RU362067"/>
    </source>
</evidence>
<evidence type="ECO:0000313" key="9">
    <source>
        <dbReference type="Proteomes" id="UP000799441"/>
    </source>
</evidence>
<sequence length="461" mass="50117">MPSALEFSTEVIIVGAGLSGLQAAHSLTDAGITSVVLEARARVGGKTLSIRNGDGVGIADLGAEWLNDTTQPRVYKLAEKLGLEFNEVKVQGESVLQGFENELFRHEYGQQAPLPNGEGDLVNLMKELFEAEYIGMDLEKFDECQHDDVTLDEFVRSRGGGSGTLATVAVWTRVMLGCEPSELSASYFFVYCKSQGGLMKMRSSKLQGRYVTVKTGTQSIAEGLLRLLPSGSVKLSTAVKSIVQRDDSVEVLSMDGHVFRGKKVILAISTPLYLKINFEPPLPAGKAFLVSSTRLGYYTKTLATYSKPWWRDNGLSGASQSFLGPAAATRDTSDDAVSKYRITSFIAGSPGEQWSQLDANQRKAAALGQLADMFGSDEANHPTEYIEHQWSAEEWSMGCPCPYTPPGVLRKAGNHLTEPYRHIHFVGTETAPDWKGYMEGALASGSRGAEEIVKLLREPVA</sequence>
<feature type="domain" description="Amine oxidase" evidence="7">
    <location>
        <begin position="18"/>
        <end position="452"/>
    </location>
</feature>
<dbReference type="InterPro" id="IPR036188">
    <property type="entry name" value="FAD/NAD-bd_sf"/>
</dbReference>
<reference evidence="8" key="1">
    <citation type="journal article" date="2020" name="Stud. Mycol.">
        <title>101 Dothideomycetes genomes: a test case for predicting lifestyles and emergence of pathogens.</title>
        <authorList>
            <person name="Haridas S."/>
            <person name="Albert R."/>
            <person name="Binder M."/>
            <person name="Bloem J."/>
            <person name="Labutti K."/>
            <person name="Salamov A."/>
            <person name="Andreopoulos B."/>
            <person name="Baker S."/>
            <person name="Barry K."/>
            <person name="Bills G."/>
            <person name="Bluhm B."/>
            <person name="Cannon C."/>
            <person name="Castanera R."/>
            <person name="Culley D."/>
            <person name="Daum C."/>
            <person name="Ezra D."/>
            <person name="Gonzalez J."/>
            <person name="Henrissat B."/>
            <person name="Kuo A."/>
            <person name="Liang C."/>
            <person name="Lipzen A."/>
            <person name="Lutzoni F."/>
            <person name="Magnuson J."/>
            <person name="Mondo S."/>
            <person name="Nolan M."/>
            <person name="Ohm R."/>
            <person name="Pangilinan J."/>
            <person name="Park H.-J."/>
            <person name="Ramirez L."/>
            <person name="Alfaro M."/>
            <person name="Sun H."/>
            <person name="Tritt A."/>
            <person name="Yoshinaga Y."/>
            <person name="Zwiers L.-H."/>
            <person name="Turgeon B."/>
            <person name="Goodwin S."/>
            <person name="Spatafora J."/>
            <person name="Crous P."/>
            <person name="Grigoriev I."/>
        </authorList>
    </citation>
    <scope>NUCLEOTIDE SEQUENCE</scope>
    <source>
        <strain evidence="8">CBS 116435</strain>
    </source>
</reference>
<evidence type="ECO:0000256" key="1">
    <source>
        <dbReference type="ARBA" id="ARBA00001974"/>
    </source>
</evidence>
<evidence type="ECO:0000256" key="3">
    <source>
        <dbReference type="ARBA" id="ARBA00023002"/>
    </source>
</evidence>
<dbReference type="SUPFAM" id="SSF54373">
    <property type="entry name" value="FAD-linked reductases, C-terminal domain"/>
    <property type="match status" value="1"/>
</dbReference>
<feature type="binding site" evidence="5">
    <location>
        <position position="345"/>
    </location>
    <ligand>
        <name>substrate</name>
    </ligand>
</feature>
<dbReference type="SUPFAM" id="SSF51905">
    <property type="entry name" value="FAD/NAD(P)-binding domain"/>
    <property type="match status" value="1"/>
</dbReference>
<evidence type="ECO:0000259" key="7">
    <source>
        <dbReference type="Pfam" id="PF01593"/>
    </source>
</evidence>
<dbReference type="Proteomes" id="UP000799441">
    <property type="component" value="Unassembled WGS sequence"/>
</dbReference>
<gene>
    <name evidence="8" type="ORF">K431DRAFT_288788</name>
</gene>
<dbReference type="EC" id="1.4.3.-" evidence="6"/>
<accession>A0A9P4UKW2</accession>
<comment type="catalytic activity">
    <reaction evidence="4">
        <text>a secondary aliphatic amine + O2 + H2O = a primary amine + an aldehyde + H2O2</text>
        <dbReference type="Rhea" id="RHEA:26414"/>
        <dbReference type="ChEBI" id="CHEBI:15377"/>
        <dbReference type="ChEBI" id="CHEBI:15379"/>
        <dbReference type="ChEBI" id="CHEBI:16240"/>
        <dbReference type="ChEBI" id="CHEBI:17478"/>
        <dbReference type="ChEBI" id="CHEBI:58855"/>
        <dbReference type="ChEBI" id="CHEBI:65296"/>
        <dbReference type="EC" id="1.4.3.4"/>
    </reaction>
</comment>
<evidence type="ECO:0000256" key="5">
    <source>
        <dbReference type="PIRSR" id="PIRSR601613-1"/>
    </source>
</evidence>
<feature type="binding site" evidence="5">
    <location>
        <position position="429"/>
    </location>
    <ligand>
        <name>FAD</name>
        <dbReference type="ChEBI" id="CHEBI:57692"/>
    </ligand>
</feature>
<dbReference type="EMBL" id="MU003850">
    <property type="protein sequence ID" value="KAF2717193.1"/>
    <property type="molecule type" value="Genomic_DNA"/>
</dbReference>
<feature type="binding site" evidence="5">
    <location>
        <position position="239"/>
    </location>
    <ligand>
        <name>FAD</name>
        <dbReference type="ChEBI" id="CHEBI:57692"/>
    </ligand>
</feature>
<dbReference type="OrthoDB" id="5046242at2759"/>
<dbReference type="PRINTS" id="PR00757">
    <property type="entry name" value="AMINEOXDASEF"/>
</dbReference>
<keyword evidence="6" id="KW-0274">FAD</keyword>
<comment type="caution">
    <text evidence="8">The sequence shown here is derived from an EMBL/GenBank/DDBJ whole genome shotgun (WGS) entry which is preliminary data.</text>
</comment>
<comment type="similarity">
    <text evidence="2 6">Belongs to the flavin monoamine oxidase family.</text>
</comment>
<evidence type="ECO:0000256" key="2">
    <source>
        <dbReference type="ARBA" id="ARBA00005995"/>
    </source>
</evidence>
<protein>
    <recommendedName>
        <fullName evidence="6">Amine oxidase</fullName>
        <ecNumber evidence="6">1.4.3.-</ecNumber>
    </recommendedName>
</protein>
<dbReference type="Gene3D" id="3.50.50.60">
    <property type="entry name" value="FAD/NAD(P)-binding domain"/>
    <property type="match status" value="1"/>
</dbReference>
<comment type="cofactor">
    <cofactor evidence="1 6">
        <name>FAD</name>
        <dbReference type="ChEBI" id="CHEBI:57692"/>
    </cofactor>
</comment>
<keyword evidence="3 6" id="KW-0560">Oxidoreductase</keyword>
<proteinExistence type="inferred from homology"/>
<evidence type="ECO:0000256" key="4">
    <source>
        <dbReference type="ARBA" id="ARBA00048448"/>
    </source>
</evidence>
<dbReference type="GO" id="GO:0097621">
    <property type="term" value="F:monoamine oxidase activity"/>
    <property type="evidence" value="ECO:0007669"/>
    <property type="project" value="UniProtKB-EC"/>
</dbReference>
<dbReference type="Gene3D" id="1.10.405.10">
    <property type="entry name" value="Guanine Nucleotide Dissociation Inhibitor, domain 1"/>
    <property type="match status" value="1"/>
</dbReference>
<dbReference type="InterPro" id="IPR050703">
    <property type="entry name" value="Flavin_MAO"/>
</dbReference>
<dbReference type="InterPro" id="IPR002937">
    <property type="entry name" value="Amino_oxidase"/>
</dbReference>
<feature type="binding site" evidence="5">
    <location>
        <position position="19"/>
    </location>
    <ligand>
        <name>FAD</name>
        <dbReference type="ChEBI" id="CHEBI:57692"/>
    </ligand>
</feature>
<organism evidence="8 9">
    <name type="scientific">Polychaeton citri CBS 116435</name>
    <dbReference type="NCBI Taxonomy" id="1314669"/>
    <lineage>
        <taxon>Eukaryota</taxon>
        <taxon>Fungi</taxon>
        <taxon>Dikarya</taxon>
        <taxon>Ascomycota</taxon>
        <taxon>Pezizomycotina</taxon>
        <taxon>Dothideomycetes</taxon>
        <taxon>Dothideomycetidae</taxon>
        <taxon>Capnodiales</taxon>
        <taxon>Capnodiaceae</taxon>
        <taxon>Polychaeton</taxon>
    </lineage>
</organism>
<feature type="binding site" evidence="5">
    <location>
        <begin position="38"/>
        <end position="39"/>
    </location>
    <ligand>
        <name>FAD</name>
        <dbReference type="ChEBI" id="CHEBI:57692"/>
    </ligand>
</feature>
<dbReference type="AlphaFoldDB" id="A0A9P4UKW2"/>
<keyword evidence="9" id="KW-1185">Reference proteome</keyword>
<evidence type="ECO:0000313" key="8">
    <source>
        <dbReference type="EMBL" id="KAF2717193.1"/>
    </source>
</evidence>
<dbReference type="PANTHER" id="PTHR43563">
    <property type="entry name" value="AMINE OXIDASE"/>
    <property type="match status" value="1"/>
</dbReference>
<dbReference type="Pfam" id="PF01593">
    <property type="entry name" value="Amino_oxidase"/>
    <property type="match status" value="1"/>
</dbReference>
<name>A0A9P4UKW2_9PEZI</name>
<dbReference type="PANTHER" id="PTHR43563:SF14">
    <property type="entry name" value="AMINE OXIDASE"/>
    <property type="match status" value="1"/>
</dbReference>
<dbReference type="Gene3D" id="3.90.660.10">
    <property type="match status" value="1"/>
</dbReference>